<dbReference type="InterPro" id="IPR050330">
    <property type="entry name" value="Bact_OuterMem_StrucFunc"/>
</dbReference>
<organism evidence="9 10">
    <name type="scientific">Thalassotalea castellviae</name>
    <dbReference type="NCBI Taxonomy" id="3075612"/>
    <lineage>
        <taxon>Bacteria</taxon>
        <taxon>Pseudomonadati</taxon>
        <taxon>Pseudomonadota</taxon>
        <taxon>Gammaproteobacteria</taxon>
        <taxon>Alteromonadales</taxon>
        <taxon>Colwelliaceae</taxon>
        <taxon>Thalassotalea</taxon>
    </lineage>
</organism>
<reference evidence="9 10" key="1">
    <citation type="submission" date="2023-09" db="EMBL/GenBank/DDBJ databases">
        <authorList>
            <person name="Rey-Velasco X."/>
        </authorList>
    </citation>
    <scope>NUCLEOTIDE SEQUENCE [LARGE SCALE GENOMIC DNA]</scope>
    <source>
        <strain evidence="9 10">W431</strain>
    </source>
</reference>
<keyword evidence="5" id="KW-0175">Coiled coil</keyword>
<dbReference type="EMBL" id="JAVRIF010000013">
    <property type="protein sequence ID" value="MDT0605288.1"/>
    <property type="molecule type" value="Genomic_DNA"/>
</dbReference>
<dbReference type="PANTHER" id="PTHR30329:SF21">
    <property type="entry name" value="LIPOPROTEIN YIAD-RELATED"/>
    <property type="match status" value="1"/>
</dbReference>
<feature type="transmembrane region" description="Helical" evidence="6">
    <location>
        <begin position="55"/>
        <end position="79"/>
    </location>
</feature>
<comment type="caution">
    <text evidence="9">The sequence shown here is derived from an EMBL/GenBank/DDBJ whole genome shotgun (WGS) entry which is preliminary data.</text>
</comment>
<feature type="domain" description="OmpA-like" evidence="8">
    <location>
        <begin position="137"/>
        <end position="254"/>
    </location>
</feature>
<evidence type="ECO:0000256" key="2">
    <source>
        <dbReference type="ARBA" id="ARBA00023136"/>
    </source>
</evidence>
<protein>
    <submittedName>
        <fullName evidence="9">Sortase-associated OmpA-like protein PdsO</fullName>
    </submittedName>
</protein>
<evidence type="ECO:0000256" key="4">
    <source>
        <dbReference type="PROSITE-ProRule" id="PRU00473"/>
    </source>
</evidence>
<dbReference type="SUPFAM" id="SSF103088">
    <property type="entry name" value="OmpA-like"/>
    <property type="match status" value="1"/>
</dbReference>
<feature type="coiled-coil region" evidence="5">
    <location>
        <begin position="94"/>
        <end position="135"/>
    </location>
</feature>
<dbReference type="InterPro" id="IPR022511">
    <property type="entry name" value="PdsO"/>
</dbReference>
<dbReference type="PRINTS" id="PR01021">
    <property type="entry name" value="OMPADOMAIN"/>
</dbReference>
<feature type="chain" id="PRO_5046707505" evidence="7">
    <location>
        <begin position="32"/>
        <end position="270"/>
    </location>
</feature>
<dbReference type="CDD" id="cd07185">
    <property type="entry name" value="OmpA_C-like"/>
    <property type="match status" value="1"/>
</dbReference>
<dbReference type="Proteomes" id="UP001266357">
    <property type="component" value="Unassembled WGS sequence"/>
</dbReference>
<evidence type="ECO:0000256" key="1">
    <source>
        <dbReference type="ARBA" id="ARBA00004442"/>
    </source>
</evidence>
<dbReference type="NCBIfam" id="TIGR03789">
    <property type="entry name" value="pdsO"/>
    <property type="match status" value="1"/>
</dbReference>
<feature type="signal peptide" evidence="7">
    <location>
        <begin position="1"/>
        <end position="31"/>
    </location>
</feature>
<dbReference type="PROSITE" id="PS51123">
    <property type="entry name" value="OMPA_2"/>
    <property type="match status" value="1"/>
</dbReference>
<evidence type="ECO:0000256" key="5">
    <source>
        <dbReference type="SAM" id="Coils"/>
    </source>
</evidence>
<dbReference type="PANTHER" id="PTHR30329">
    <property type="entry name" value="STATOR ELEMENT OF FLAGELLAR MOTOR COMPLEX"/>
    <property type="match status" value="1"/>
</dbReference>
<dbReference type="InterPro" id="IPR036737">
    <property type="entry name" value="OmpA-like_sf"/>
</dbReference>
<name>A0ABU3A535_9GAMM</name>
<dbReference type="Pfam" id="PF00691">
    <property type="entry name" value="OmpA"/>
    <property type="match status" value="1"/>
</dbReference>
<evidence type="ECO:0000256" key="6">
    <source>
        <dbReference type="SAM" id="Phobius"/>
    </source>
</evidence>
<keyword evidence="2 4" id="KW-0472">Membrane</keyword>
<sequence>MKNSTLNQVTIKKTCLACFVATSLISTPLMANDDVKTSELTKAEQHKQNENIGFGSGLVLGAVVAGPVGAFVSGILGVFTAKHINVSNDKDELVVQLSKEQNNHQLALANYQRKMEQIEQEYQNELLALQNSQHNTTQLQAENLLMSLQFSTGSSDIQPHYQGQIDSLVSLLKQAPELMIDLSGYTDLQGNEALNHALSIARVNAVKHALIDKGITAERINLFAYGEESPVVANNQQEVSFYDRRVVIKLKTSHDSTEESLKQQQMVGNY</sequence>
<keyword evidence="6" id="KW-1133">Transmembrane helix</keyword>
<dbReference type="InterPro" id="IPR006664">
    <property type="entry name" value="OMP_bac"/>
</dbReference>
<comment type="subcellular location">
    <subcellularLocation>
        <location evidence="1">Cell outer membrane</location>
    </subcellularLocation>
</comment>
<keyword evidence="3" id="KW-0998">Cell outer membrane</keyword>
<keyword evidence="6" id="KW-0812">Transmembrane</keyword>
<accession>A0ABU3A535</accession>
<proteinExistence type="predicted"/>
<dbReference type="Gene3D" id="3.30.1330.60">
    <property type="entry name" value="OmpA-like domain"/>
    <property type="match status" value="1"/>
</dbReference>
<keyword evidence="7" id="KW-0732">Signal</keyword>
<dbReference type="InterPro" id="IPR006665">
    <property type="entry name" value="OmpA-like"/>
</dbReference>
<gene>
    <name evidence="9" type="primary">pdsO</name>
    <name evidence="9" type="ORF">RM573_16930</name>
</gene>
<evidence type="ECO:0000256" key="3">
    <source>
        <dbReference type="ARBA" id="ARBA00023237"/>
    </source>
</evidence>
<keyword evidence="10" id="KW-1185">Reference proteome</keyword>
<evidence type="ECO:0000259" key="8">
    <source>
        <dbReference type="PROSITE" id="PS51123"/>
    </source>
</evidence>
<evidence type="ECO:0000313" key="9">
    <source>
        <dbReference type="EMBL" id="MDT0605288.1"/>
    </source>
</evidence>
<evidence type="ECO:0000313" key="10">
    <source>
        <dbReference type="Proteomes" id="UP001266357"/>
    </source>
</evidence>
<dbReference type="RefSeq" id="WP_311584830.1">
    <property type="nucleotide sequence ID" value="NZ_JAVRIF010000013.1"/>
</dbReference>
<evidence type="ECO:0000256" key="7">
    <source>
        <dbReference type="SAM" id="SignalP"/>
    </source>
</evidence>